<comment type="caution">
    <text evidence="5">The sequence shown here is derived from an EMBL/GenBank/DDBJ whole genome shotgun (WGS) entry which is preliminary data.</text>
</comment>
<proteinExistence type="predicted"/>
<evidence type="ECO:0000256" key="2">
    <source>
        <dbReference type="ARBA" id="ARBA00023157"/>
    </source>
</evidence>
<dbReference type="PANTHER" id="PTHR14002">
    <property type="entry name" value="ENDOGLIN/TGF-BETA RECEPTOR TYPE III"/>
    <property type="match status" value="1"/>
</dbReference>
<sequence length="273" mass="31339">MGRTFYTNTIYGTVPDTDVHRIEIPVRCEMESNKSLELVIKPQVKNVICKGYYNVSMRLYQSEGFTDPITLYPHEVDLHSNLHVELVVESADEELRIFTESLTASPSLEDTNQRYNVIHHGDRRCLKGSSGVWLLQQDDECRQDSTLQDHPVTDRRRQRLTFHVVKFDHFHEVYLSANVIICHNSTSPNRCTQGCITPRLRRDVRTSGEELDTARLSEGPIVFRANRHSDILAPVLVVILGIMVLLATLALLIQKEYYRKKMAAVQQSRNNCS</sequence>
<reference evidence="5" key="1">
    <citation type="submission" date="2023-07" db="EMBL/GenBank/DDBJ databases">
        <authorList>
            <person name="Stuckert A."/>
        </authorList>
    </citation>
    <scope>NUCLEOTIDE SEQUENCE</scope>
</reference>
<keyword evidence="3" id="KW-0812">Transmembrane</keyword>
<name>A0ABN9MDA7_9NEOB</name>
<dbReference type="Gene3D" id="2.60.40.4100">
    <property type="entry name" value="Zona pellucida, ZP-C domain"/>
    <property type="match status" value="1"/>
</dbReference>
<evidence type="ECO:0000313" key="5">
    <source>
        <dbReference type="EMBL" id="CAJ0963077.1"/>
    </source>
</evidence>
<gene>
    <name evidence="5" type="ORF">RIMI_LOCUS18514476</name>
</gene>
<keyword evidence="3" id="KW-1133">Transmembrane helix</keyword>
<evidence type="ECO:0000259" key="4">
    <source>
        <dbReference type="PROSITE" id="PS51034"/>
    </source>
</evidence>
<dbReference type="PROSITE" id="PS51034">
    <property type="entry name" value="ZP_2"/>
    <property type="match status" value="1"/>
</dbReference>
<feature type="transmembrane region" description="Helical" evidence="3">
    <location>
        <begin position="231"/>
        <end position="253"/>
    </location>
</feature>
<organism evidence="5 6">
    <name type="scientific">Ranitomeya imitator</name>
    <name type="common">mimic poison frog</name>
    <dbReference type="NCBI Taxonomy" id="111125"/>
    <lineage>
        <taxon>Eukaryota</taxon>
        <taxon>Metazoa</taxon>
        <taxon>Chordata</taxon>
        <taxon>Craniata</taxon>
        <taxon>Vertebrata</taxon>
        <taxon>Euteleostomi</taxon>
        <taxon>Amphibia</taxon>
        <taxon>Batrachia</taxon>
        <taxon>Anura</taxon>
        <taxon>Neobatrachia</taxon>
        <taxon>Hyloidea</taxon>
        <taxon>Dendrobatidae</taxon>
        <taxon>Dendrobatinae</taxon>
        <taxon>Ranitomeya</taxon>
    </lineage>
</organism>
<dbReference type="Proteomes" id="UP001176940">
    <property type="component" value="Unassembled WGS sequence"/>
</dbReference>
<accession>A0ABN9MDA7</accession>
<keyword evidence="1" id="KW-0732">Signal</keyword>
<evidence type="ECO:0000256" key="3">
    <source>
        <dbReference type="SAM" id="Phobius"/>
    </source>
</evidence>
<feature type="domain" description="ZP" evidence="4">
    <location>
        <begin position="1"/>
        <end position="198"/>
    </location>
</feature>
<keyword evidence="6" id="KW-1185">Reference proteome</keyword>
<dbReference type="InterPro" id="IPR001507">
    <property type="entry name" value="ZP_dom"/>
</dbReference>
<dbReference type="EMBL" id="CAUEEQ010056696">
    <property type="protein sequence ID" value="CAJ0963077.1"/>
    <property type="molecule type" value="Genomic_DNA"/>
</dbReference>
<dbReference type="InterPro" id="IPR042235">
    <property type="entry name" value="ZP-C_dom"/>
</dbReference>
<evidence type="ECO:0000313" key="6">
    <source>
        <dbReference type="Proteomes" id="UP001176940"/>
    </source>
</evidence>
<keyword evidence="3" id="KW-0472">Membrane</keyword>
<keyword evidence="2" id="KW-1015">Disulfide bond</keyword>
<dbReference type="InterPro" id="IPR055355">
    <property type="entry name" value="ZP-C"/>
</dbReference>
<dbReference type="PANTHER" id="PTHR14002:SF18">
    <property type="entry name" value="ONCOPROTEIN-INDUCED TRANSCRIPT 3 PROTEIN"/>
    <property type="match status" value="1"/>
</dbReference>
<protein>
    <recommendedName>
        <fullName evidence="4">ZP domain-containing protein</fullName>
    </recommendedName>
</protein>
<dbReference type="Pfam" id="PF00100">
    <property type="entry name" value="Zona_pellucida"/>
    <property type="match status" value="1"/>
</dbReference>
<evidence type="ECO:0000256" key="1">
    <source>
        <dbReference type="ARBA" id="ARBA00022729"/>
    </source>
</evidence>